<dbReference type="PANTHER" id="PTHR12940:SF0">
    <property type="entry name" value="SPLICING FACTOR ESS-2 HOMOLOG"/>
    <property type="match status" value="1"/>
</dbReference>
<name>A0A8T0RQ70_PANVG</name>
<organism evidence="5 6">
    <name type="scientific">Panicum virgatum</name>
    <name type="common">Blackwell switchgrass</name>
    <dbReference type="NCBI Taxonomy" id="38727"/>
    <lineage>
        <taxon>Eukaryota</taxon>
        <taxon>Viridiplantae</taxon>
        <taxon>Streptophyta</taxon>
        <taxon>Embryophyta</taxon>
        <taxon>Tracheophyta</taxon>
        <taxon>Spermatophyta</taxon>
        <taxon>Magnoliopsida</taxon>
        <taxon>Liliopsida</taxon>
        <taxon>Poales</taxon>
        <taxon>Poaceae</taxon>
        <taxon>PACMAD clade</taxon>
        <taxon>Panicoideae</taxon>
        <taxon>Panicodae</taxon>
        <taxon>Paniceae</taxon>
        <taxon>Panicinae</taxon>
        <taxon>Panicum</taxon>
        <taxon>Panicum sect. Hiantes</taxon>
    </lineage>
</organism>
<dbReference type="GO" id="GO:0071013">
    <property type="term" value="C:catalytic step 2 spliceosome"/>
    <property type="evidence" value="ECO:0007669"/>
    <property type="project" value="TreeGrafter"/>
</dbReference>
<proteinExistence type="inferred from homology"/>
<evidence type="ECO:0000313" key="6">
    <source>
        <dbReference type="Proteomes" id="UP000823388"/>
    </source>
</evidence>
<dbReference type="Proteomes" id="UP000823388">
    <property type="component" value="Chromosome 5N"/>
</dbReference>
<gene>
    <name evidence="5" type="ORF">PVAP13_5NG147281</name>
</gene>
<evidence type="ECO:0000256" key="2">
    <source>
        <dbReference type="ARBA" id="ARBA00009072"/>
    </source>
</evidence>
<dbReference type="AlphaFoldDB" id="A0A8T0RQ70"/>
<feature type="region of interest" description="Disordered" evidence="4">
    <location>
        <begin position="1"/>
        <end position="21"/>
    </location>
</feature>
<evidence type="ECO:0000313" key="5">
    <source>
        <dbReference type="EMBL" id="KAG2587410.1"/>
    </source>
</evidence>
<feature type="compositionally biased region" description="Low complexity" evidence="4">
    <location>
        <begin position="76"/>
        <end position="86"/>
    </location>
</feature>
<sequence length="258" mass="28709">MLHSPHNLSPSPSPTPPFLTTSSASTLAATAAAAAAASLKRRRPEVLDEHNYIVAIERIIWRDFFPDLSSSTAAAASSPRGWGLSPPRRRPPPPHSAPLLLHHTSRLCCRRRGCPQGGEEEKEDEDITAALSLDDFFCHFTSEDNESFSRILEKVIHCRRERYPHLLEPAESKNTALLEDTNRDRITDGHGTLGQPPSMLEGAKFKMKNLLMYHLANRGEAPLTKEERVESIKGMAKEIDKPSIRLHGRSMADDARPK</sequence>
<keyword evidence="3" id="KW-0539">Nucleus</keyword>
<evidence type="ECO:0000256" key="4">
    <source>
        <dbReference type="SAM" id="MobiDB-lite"/>
    </source>
</evidence>
<accession>A0A8T0RQ70</accession>
<keyword evidence="6" id="KW-1185">Reference proteome</keyword>
<dbReference type="InterPro" id="IPR019148">
    <property type="entry name" value="Nuclear_protein_DGCR14_ESS-2"/>
</dbReference>
<dbReference type="Pfam" id="PF09751">
    <property type="entry name" value="Es2"/>
    <property type="match status" value="2"/>
</dbReference>
<reference evidence="5" key="1">
    <citation type="submission" date="2020-05" db="EMBL/GenBank/DDBJ databases">
        <title>WGS assembly of Panicum virgatum.</title>
        <authorList>
            <person name="Lovell J.T."/>
            <person name="Jenkins J."/>
            <person name="Shu S."/>
            <person name="Juenger T.E."/>
            <person name="Schmutz J."/>
        </authorList>
    </citation>
    <scope>NUCLEOTIDE SEQUENCE</scope>
    <source>
        <strain evidence="5">AP13</strain>
    </source>
</reference>
<evidence type="ECO:0000256" key="3">
    <source>
        <dbReference type="ARBA" id="ARBA00023242"/>
    </source>
</evidence>
<comment type="subcellular location">
    <subcellularLocation>
        <location evidence="1">Nucleus</location>
    </subcellularLocation>
</comment>
<evidence type="ECO:0000256" key="1">
    <source>
        <dbReference type="ARBA" id="ARBA00004123"/>
    </source>
</evidence>
<feature type="region of interest" description="Disordered" evidence="4">
    <location>
        <begin position="76"/>
        <end position="97"/>
    </location>
</feature>
<dbReference type="PANTHER" id="PTHR12940">
    <property type="entry name" value="ES-2 PROTEIN - RELATED"/>
    <property type="match status" value="1"/>
</dbReference>
<protein>
    <submittedName>
        <fullName evidence="5">Uncharacterized protein</fullName>
    </submittedName>
</protein>
<dbReference type="EMBL" id="CM029046">
    <property type="protein sequence ID" value="KAG2587410.1"/>
    <property type="molecule type" value="Genomic_DNA"/>
</dbReference>
<comment type="similarity">
    <text evidence="2">Belongs to the ESS2 family.</text>
</comment>
<comment type="caution">
    <text evidence="5">The sequence shown here is derived from an EMBL/GenBank/DDBJ whole genome shotgun (WGS) entry which is preliminary data.</text>
</comment>